<dbReference type="GO" id="GO:0030150">
    <property type="term" value="P:protein import into mitochondrial matrix"/>
    <property type="evidence" value="ECO:0007669"/>
    <property type="project" value="EnsemblFungi"/>
</dbReference>
<dbReference type="PANTHER" id="PTHR15371">
    <property type="entry name" value="TIM23"/>
    <property type="match status" value="1"/>
</dbReference>
<evidence type="ECO:0000313" key="10">
    <source>
        <dbReference type="Proteomes" id="UP000094236"/>
    </source>
</evidence>
<keyword evidence="8" id="KW-0811">Translocation</keyword>
<gene>
    <name evidence="9" type="ORF">PACTADRAFT_86713</name>
</gene>
<keyword evidence="8" id="KW-0653">Protein transport</keyword>
<keyword evidence="7" id="KW-0472">Membrane</keyword>
<comment type="subcellular location">
    <subcellularLocation>
        <location evidence="1 8">Mitochondrion inner membrane</location>
        <topology evidence="1 8">Multi-pass membrane protein</topology>
    </subcellularLocation>
</comment>
<dbReference type="AlphaFoldDB" id="A0A1E4TPD4"/>
<dbReference type="EMBL" id="KV454017">
    <property type="protein sequence ID" value="ODV93624.1"/>
    <property type="molecule type" value="Genomic_DNA"/>
</dbReference>
<evidence type="ECO:0000313" key="9">
    <source>
        <dbReference type="EMBL" id="ODV93624.1"/>
    </source>
</evidence>
<keyword evidence="4 8" id="KW-0999">Mitochondrion inner membrane</keyword>
<evidence type="ECO:0000256" key="8">
    <source>
        <dbReference type="RuleBase" id="RU364003"/>
    </source>
</evidence>
<evidence type="ECO:0000256" key="1">
    <source>
        <dbReference type="ARBA" id="ARBA00004448"/>
    </source>
</evidence>
<keyword evidence="3" id="KW-0812">Transmembrane</keyword>
<comment type="function">
    <text evidence="8">Essential component of the TIM23 complex, a complex that mediates the translocation of transit peptide-containing proteins across the mitochondrial inner membrane.</text>
</comment>
<dbReference type="GO" id="GO:0030943">
    <property type="term" value="F:mitochondrion targeting sequence binding"/>
    <property type="evidence" value="ECO:0007669"/>
    <property type="project" value="EnsemblFungi"/>
</dbReference>
<accession>A0A1E4TPD4</accession>
<dbReference type="GO" id="GO:0008320">
    <property type="term" value="F:protein transmembrane transporter activity"/>
    <property type="evidence" value="ECO:0007669"/>
    <property type="project" value="EnsemblFungi"/>
</dbReference>
<dbReference type="GO" id="GO:0005744">
    <property type="term" value="C:TIM23 mitochondrial import inner membrane translocase complex"/>
    <property type="evidence" value="ECO:0007669"/>
    <property type="project" value="EnsemblFungi"/>
</dbReference>
<evidence type="ECO:0000256" key="3">
    <source>
        <dbReference type="ARBA" id="ARBA00022692"/>
    </source>
</evidence>
<dbReference type="NCBIfam" id="TIGR00983">
    <property type="entry name" value="3a0801s02tim23"/>
    <property type="match status" value="1"/>
</dbReference>
<evidence type="ECO:0000256" key="4">
    <source>
        <dbReference type="ARBA" id="ARBA00022792"/>
    </source>
</evidence>
<protein>
    <recommendedName>
        <fullName evidence="8">Mitochondrial import inner membrane translocase subunit TIM23</fullName>
    </recommendedName>
</protein>
<keyword evidence="8" id="KW-0813">Transport</keyword>
<sequence>MSWIFGGKKQDTQDQRQLENTKSLKETLGFDPSSINDVSNIISGSTGFDASKLHPLAGLDKGIEYLDLEDEQLSNMEGSQGLIPSRGWTDDLCYGTGAVYLLGLGTGGAYGLSEGLSKMPQNAPAKLKLNTVLNSITKRGPFLGNSAGVLALTYNLINSSIDGLRGKHDALNSITAGALAGALFKSSKGLRPMGISSALMAATAAVWCGLKSILS</sequence>
<name>A0A1E4TPD4_PACTA</name>
<dbReference type="Proteomes" id="UP000094236">
    <property type="component" value="Unassembled WGS sequence"/>
</dbReference>
<evidence type="ECO:0000256" key="6">
    <source>
        <dbReference type="ARBA" id="ARBA00023128"/>
    </source>
</evidence>
<evidence type="ECO:0000256" key="7">
    <source>
        <dbReference type="ARBA" id="ARBA00023136"/>
    </source>
</evidence>
<proteinExistence type="inferred from homology"/>
<comment type="similarity">
    <text evidence="2 8">Belongs to the Tim17/Tim22/Tim23 family.</text>
</comment>
<organism evidence="9 10">
    <name type="scientific">Pachysolen tannophilus NRRL Y-2460</name>
    <dbReference type="NCBI Taxonomy" id="669874"/>
    <lineage>
        <taxon>Eukaryota</taxon>
        <taxon>Fungi</taxon>
        <taxon>Dikarya</taxon>
        <taxon>Ascomycota</taxon>
        <taxon>Saccharomycotina</taxon>
        <taxon>Pichiomycetes</taxon>
        <taxon>Pachysolenaceae</taxon>
        <taxon>Pachysolen</taxon>
    </lineage>
</organism>
<dbReference type="PANTHER" id="PTHR15371:SF0">
    <property type="entry name" value="SD19278P"/>
    <property type="match status" value="1"/>
</dbReference>
<comment type="subunit">
    <text evidence="8">Component of the TIM23 complex, at least composed of TIM23, TIM17, TIM50 and TIM21.</text>
</comment>
<dbReference type="InterPro" id="IPR005681">
    <property type="entry name" value="Tim23"/>
</dbReference>
<dbReference type="InterPro" id="IPR045238">
    <property type="entry name" value="Tim23-like"/>
</dbReference>
<evidence type="ECO:0000256" key="5">
    <source>
        <dbReference type="ARBA" id="ARBA00022989"/>
    </source>
</evidence>
<keyword evidence="5" id="KW-1133">Transmembrane helix</keyword>
<dbReference type="STRING" id="669874.A0A1E4TPD4"/>
<evidence type="ECO:0000256" key="2">
    <source>
        <dbReference type="ARBA" id="ARBA00008444"/>
    </source>
</evidence>
<reference evidence="10" key="1">
    <citation type="submission" date="2016-05" db="EMBL/GenBank/DDBJ databases">
        <title>Comparative genomics of biotechnologically important yeasts.</title>
        <authorList>
            <consortium name="DOE Joint Genome Institute"/>
            <person name="Riley R."/>
            <person name="Haridas S."/>
            <person name="Wolfe K.H."/>
            <person name="Lopes M.R."/>
            <person name="Hittinger C.T."/>
            <person name="Goker M."/>
            <person name="Salamov A."/>
            <person name="Wisecaver J."/>
            <person name="Long T.M."/>
            <person name="Aerts A.L."/>
            <person name="Barry K."/>
            <person name="Choi C."/>
            <person name="Clum A."/>
            <person name="Coughlan A.Y."/>
            <person name="Deshpande S."/>
            <person name="Douglass A.P."/>
            <person name="Hanson S.J."/>
            <person name="Klenk H.-P."/>
            <person name="Labutti K."/>
            <person name="Lapidus A."/>
            <person name="Lindquist E."/>
            <person name="Lipzen A."/>
            <person name="Meier-Kolthoff J.P."/>
            <person name="Ohm R.A."/>
            <person name="Otillar R.P."/>
            <person name="Pangilinan J."/>
            <person name="Peng Y."/>
            <person name="Rokas A."/>
            <person name="Rosa C.A."/>
            <person name="Scheuner C."/>
            <person name="Sibirny A.A."/>
            <person name="Slot J.C."/>
            <person name="Stielow J.B."/>
            <person name="Sun H."/>
            <person name="Kurtzman C.P."/>
            <person name="Blackwell M."/>
            <person name="Grigoriev I.V."/>
            <person name="Jeffries T.W."/>
        </authorList>
    </citation>
    <scope>NUCLEOTIDE SEQUENCE [LARGE SCALE GENOMIC DNA]</scope>
    <source>
        <strain evidence="10">NRRL Y-2460</strain>
    </source>
</reference>
<keyword evidence="6 8" id="KW-0496">Mitochondrion</keyword>
<dbReference type="Pfam" id="PF02466">
    <property type="entry name" value="Tim17"/>
    <property type="match status" value="1"/>
</dbReference>
<dbReference type="OrthoDB" id="159299at2759"/>
<keyword evidence="10" id="KW-1185">Reference proteome</keyword>